<dbReference type="PRINTS" id="PR00081">
    <property type="entry name" value="GDHRDH"/>
</dbReference>
<dbReference type="SUPFAM" id="SSF51735">
    <property type="entry name" value="NAD(P)-binding Rossmann-fold domains"/>
    <property type="match status" value="1"/>
</dbReference>
<evidence type="ECO:0000313" key="4">
    <source>
        <dbReference type="Proteomes" id="UP000234341"/>
    </source>
</evidence>
<dbReference type="InterPro" id="IPR002347">
    <property type="entry name" value="SDR_fam"/>
</dbReference>
<name>A0A2N5CCQ3_9BURK</name>
<dbReference type="Proteomes" id="UP000234341">
    <property type="component" value="Unassembled WGS sequence"/>
</dbReference>
<dbReference type="EMBL" id="PJRP01000005">
    <property type="protein sequence ID" value="PLQ00033.1"/>
    <property type="molecule type" value="Genomic_DNA"/>
</dbReference>
<dbReference type="OrthoDB" id="9803333at2"/>
<dbReference type="Gene3D" id="3.40.50.720">
    <property type="entry name" value="NAD(P)-binding Rossmann-like Domain"/>
    <property type="match status" value="1"/>
</dbReference>
<dbReference type="RefSeq" id="WP_101682000.1">
    <property type="nucleotide sequence ID" value="NZ_PJRP01000005.1"/>
</dbReference>
<dbReference type="PANTHER" id="PTHR43639">
    <property type="entry name" value="OXIDOREDUCTASE, SHORT-CHAIN DEHYDROGENASE/REDUCTASE FAMILY (AFU_ORTHOLOGUE AFUA_5G02870)"/>
    <property type="match status" value="1"/>
</dbReference>
<accession>A0A2N5CCQ3</accession>
<dbReference type="Pfam" id="PF13561">
    <property type="entry name" value="adh_short_C2"/>
    <property type="match status" value="1"/>
</dbReference>
<proteinExistence type="inferred from homology"/>
<evidence type="ECO:0000256" key="1">
    <source>
        <dbReference type="ARBA" id="ARBA00006484"/>
    </source>
</evidence>
<evidence type="ECO:0000313" key="3">
    <source>
        <dbReference type="EMBL" id="PLQ00033.1"/>
    </source>
</evidence>
<dbReference type="AlphaFoldDB" id="A0A2N5CCQ3"/>
<dbReference type="FunFam" id="3.40.50.720:FF:000084">
    <property type="entry name" value="Short-chain dehydrogenase reductase"/>
    <property type="match status" value="1"/>
</dbReference>
<dbReference type="PANTHER" id="PTHR43639:SF1">
    <property type="entry name" value="SHORT-CHAIN DEHYDROGENASE_REDUCTASE FAMILY PROTEIN"/>
    <property type="match status" value="1"/>
</dbReference>
<organism evidence="3 4">
    <name type="scientific">Cupriavidus pauculus</name>
    <dbReference type="NCBI Taxonomy" id="82633"/>
    <lineage>
        <taxon>Bacteria</taxon>
        <taxon>Pseudomonadati</taxon>
        <taxon>Pseudomonadota</taxon>
        <taxon>Betaproteobacteria</taxon>
        <taxon>Burkholderiales</taxon>
        <taxon>Burkholderiaceae</taxon>
        <taxon>Cupriavidus</taxon>
    </lineage>
</organism>
<sequence>MDLELSGKRVLITGGSRGIGLACAGAFQREGARVAIFGRSAHNLAAAATTLAADAPDAAPSPFTVAVDLTDAAQAAQAVETVAAALGGIDILVTCAGGARRTPPAELTPQAWRDAMDAKYFSYIHVIDPVIKRMAQAGSGTIVNVIGMGGKVASPTHLPGGAANAALMLATAGLASAYGRFGVRVNAVNPSATRTERLQQGLAAEARLAGTTVDEALHRAGERTGLGRLAAPEEIADAVLFLASARAAYISGAILSIDGATTPIVV</sequence>
<dbReference type="GO" id="GO:0016491">
    <property type="term" value="F:oxidoreductase activity"/>
    <property type="evidence" value="ECO:0007669"/>
    <property type="project" value="UniProtKB-KW"/>
</dbReference>
<comment type="similarity">
    <text evidence="1">Belongs to the short-chain dehydrogenases/reductases (SDR) family.</text>
</comment>
<gene>
    <name evidence="3" type="ORF">CYJ10_13495</name>
</gene>
<protein>
    <submittedName>
        <fullName evidence="3">3-oxoacyl-ACP reductase</fullName>
    </submittedName>
</protein>
<keyword evidence="2" id="KW-0560">Oxidoreductase</keyword>
<evidence type="ECO:0000256" key="2">
    <source>
        <dbReference type="ARBA" id="ARBA00023002"/>
    </source>
</evidence>
<comment type="caution">
    <text evidence="3">The sequence shown here is derived from an EMBL/GenBank/DDBJ whole genome shotgun (WGS) entry which is preliminary data.</text>
</comment>
<reference evidence="3 4" key="1">
    <citation type="submission" date="2017-12" db="EMBL/GenBank/DDBJ databases">
        <title>Genome sequence of the active heterotrophic nitrifier-denitrifier, Cupriavidus pauculus UM1.</title>
        <authorList>
            <person name="Putonti C."/>
            <person name="Castignetti D."/>
        </authorList>
    </citation>
    <scope>NUCLEOTIDE SEQUENCE [LARGE SCALE GENOMIC DNA]</scope>
    <source>
        <strain evidence="3 4">UM1</strain>
    </source>
</reference>
<dbReference type="InterPro" id="IPR036291">
    <property type="entry name" value="NAD(P)-bd_dom_sf"/>
</dbReference>